<accession>A0AAD7D355</accession>
<dbReference type="GO" id="GO:0030041">
    <property type="term" value="P:actin filament polymerization"/>
    <property type="evidence" value="ECO:0007669"/>
    <property type="project" value="TreeGrafter"/>
</dbReference>
<feature type="region of interest" description="Disordered" evidence="1">
    <location>
        <begin position="337"/>
        <end position="486"/>
    </location>
</feature>
<feature type="compositionally biased region" description="Low complexity" evidence="1">
    <location>
        <begin position="393"/>
        <end position="407"/>
    </location>
</feature>
<dbReference type="PANTHER" id="PTHR45691">
    <property type="entry name" value="PROTEIN DIAPHANOUS"/>
    <property type="match status" value="1"/>
</dbReference>
<feature type="transmembrane region" description="Helical" evidence="2">
    <location>
        <begin position="296"/>
        <end position="318"/>
    </location>
</feature>
<feature type="compositionally biased region" description="Pro residues" evidence="1">
    <location>
        <begin position="408"/>
        <end position="432"/>
    </location>
</feature>
<keyword evidence="2" id="KW-1133">Transmembrane helix</keyword>
<dbReference type="GO" id="GO:0005884">
    <property type="term" value="C:actin filament"/>
    <property type="evidence" value="ECO:0007669"/>
    <property type="project" value="TreeGrafter"/>
</dbReference>
<feature type="region of interest" description="Disordered" evidence="1">
    <location>
        <begin position="99"/>
        <end position="118"/>
    </location>
</feature>
<feature type="compositionally biased region" description="Low complexity" evidence="1">
    <location>
        <begin position="273"/>
        <end position="291"/>
    </location>
</feature>
<keyword evidence="2" id="KW-0812">Transmembrane</keyword>
<sequence length="486" mass="51881">MIHGLYISYIMMTSSTFPLVRWHHRPRIPSSPYYEVPSAHPPSTPLRHPSAIPYFPRSSHFHKRRTVRRSGYWIAARKLGAQFRAGASVGVVDYDCHSSSTQQIPKRDPAHTGDHRGDFQMSLSVSSVVLSIPTATLLIHQTLFDKGATADRFRPGHETTIIVTTITIGDDPPPTTTPDSPPPPPPTSSTTSETASSATTPPPVTSSAASSTSSVPSSTFVATSTSSRPATSARSSASSTSSSARSTAGTSITSSSAPTTSDSSLPSPPTPSPSADLSSSPTPTPTPVSASSHSQIVPVLVGILVPLFLLALLALFCIRRRRRRRPQWDETRVHVPDDDEWRPASVGPRHPEHEPETHAEIPHSERQHAASPMDAPWNGSDVLLLGPTERDPSASPSPTSATASVSPSPVPPAKDSPSPSPSPAPFAWPFPDSPTSEKHTNTDDAGRPSLSPSRAPTFRTFDDHTPPTPPPHYARPLPKIPFGIAY</sequence>
<keyword evidence="2" id="KW-0472">Membrane</keyword>
<dbReference type="Proteomes" id="UP001221757">
    <property type="component" value="Unassembled WGS sequence"/>
</dbReference>
<gene>
    <name evidence="3" type="ORF">B0H17DRAFT_129273</name>
</gene>
<name>A0AAD7D355_MYCRO</name>
<dbReference type="PANTHER" id="PTHR45691:SF6">
    <property type="entry name" value="PROTEIN DIAPHANOUS"/>
    <property type="match status" value="1"/>
</dbReference>
<feature type="compositionally biased region" description="Low complexity" evidence="1">
    <location>
        <begin position="188"/>
        <end position="265"/>
    </location>
</feature>
<dbReference type="AlphaFoldDB" id="A0AAD7D355"/>
<comment type="caution">
    <text evidence="3">The sequence shown here is derived from an EMBL/GenBank/DDBJ whole genome shotgun (WGS) entry which is preliminary data.</text>
</comment>
<feature type="compositionally biased region" description="Basic and acidic residues" evidence="1">
    <location>
        <begin position="105"/>
        <end position="118"/>
    </location>
</feature>
<organism evidence="3 4">
    <name type="scientific">Mycena rosella</name>
    <name type="common">Pink bonnet</name>
    <name type="synonym">Agaricus rosellus</name>
    <dbReference type="NCBI Taxonomy" id="1033263"/>
    <lineage>
        <taxon>Eukaryota</taxon>
        <taxon>Fungi</taxon>
        <taxon>Dikarya</taxon>
        <taxon>Basidiomycota</taxon>
        <taxon>Agaricomycotina</taxon>
        <taxon>Agaricomycetes</taxon>
        <taxon>Agaricomycetidae</taxon>
        <taxon>Agaricales</taxon>
        <taxon>Marasmiineae</taxon>
        <taxon>Mycenaceae</taxon>
        <taxon>Mycena</taxon>
    </lineage>
</organism>
<evidence type="ECO:0000313" key="3">
    <source>
        <dbReference type="EMBL" id="KAJ7675553.1"/>
    </source>
</evidence>
<reference evidence="3" key="1">
    <citation type="submission" date="2023-03" db="EMBL/GenBank/DDBJ databases">
        <title>Massive genome expansion in bonnet fungi (Mycena s.s.) driven by repeated elements and novel gene families across ecological guilds.</title>
        <authorList>
            <consortium name="Lawrence Berkeley National Laboratory"/>
            <person name="Harder C.B."/>
            <person name="Miyauchi S."/>
            <person name="Viragh M."/>
            <person name="Kuo A."/>
            <person name="Thoen E."/>
            <person name="Andreopoulos B."/>
            <person name="Lu D."/>
            <person name="Skrede I."/>
            <person name="Drula E."/>
            <person name="Henrissat B."/>
            <person name="Morin E."/>
            <person name="Kohler A."/>
            <person name="Barry K."/>
            <person name="LaButti K."/>
            <person name="Morin E."/>
            <person name="Salamov A."/>
            <person name="Lipzen A."/>
            <person name="Mereny Z."/>
            <person name="Hegedus B."/>
            <person name="Baldrian P."/>
            <person name="Stursova M."/>
            <person name="Weitz H."/>
            <person name="Taylor A."/>
            <person name="Grigoriev I.V."/>
            <person name="Nagy L.G."/>
            <person name="Martin F."/>
            <person name="Kauserud H."/>
        </authorList>
    </citation>
    <scope>NUCLEOTIDE SEQUENCE</scope>
    <source>
        <strain evidence="3">CBHHK067</strain>
    </source>
</reference>
<dbReference type="EMBL" id="JARKIE010000147">
    <property type="protein sequence ID" value="KAJ7675553.1"/>
    <property type="molecule type" value="Genomic_DNA"/>
</dbReference>
<evidence type="ECO:0000256" key="2">
    <source>
        <dbReference type="SAM" id="Phobius"/>
    </source>
</evidence>
<protein>
    <submittedName>
        <fullName evidence="3">Uncharacterized protein</fullName>
    </submittedName>
</protein>
<feature type="compositionally biased region" description="Pro residues" evidence="1">
    <location>
        <begin position="171"/>
        <end position="187"/>
    </location>
</feature>
<keyword evidence="4" id="KW-1185">Reference proteome</keyword>
<evidence type="ECO:0000256" key="1">
    <source>
        <dbReference type="SAM" id="MobiDB-lite"/>
    </source>
</evidence>
<evidence type="ECO:0000313" key="4">
    <source>
        <dbReference type="Proteomes" id="UP001221757"/>
    </source>
</evidence>
<proteinExistence type="predicted"/>
<feature type="compositionally biased region" description="Basic and acidic residues" evidence="1">
    <location>
        <begin position="435"/>
        <end position="446"/>
    </location>
</feature>
<feature type="compositionally biased region" description="Basic and acidic residues" evidence="1">
    <location>
        <begin position="349"/>
        <end position="368"/>
    </location>
</feature>
<feature type="region of interest" description="Disordered" evidence="1">
    <location>
        <begin position="165"/>
        <end position="291"/>
    </location>
</feature>
<dbReference type="InterPro" id="IPR051412">
    <property type="entry name" value="Formin_Homology_Diaphanous_sf"/>
</dbReference>